<sequence length="79" mass="9079">MVIDISFVSKGGRDLRCEWSLQCVTSLEGNLVFSVFCPSDRLENTFHAFFMMKKGSGQHRELEELKKKFKMLINAICCV</sequence>
<protein>
    <submittedName>
        <fullName evidence="1">Uncharacterized protein</fullName>
    </submittedName>
</protein>
<keyword evidence="2" id="KW-1185">Reference proteome</keyword>
<reference evidence="1" key="1">
    <citation type="submission" date="2023-05" db="EMBL/GenBank/DDBJ databases">
        <authorList>
            <person name="Stuckert A."/>
        </authorList>
    </citation>
    <scope>NUCLEOTIDE SEQUENCE</scope>
</reference>
<dbReference type="EMBL" id="CATNWA010002326">
    <property type="protein sequence ID" value="CAI9542614.1"/>
    <property type="molecule type" value="Genomic_DNA"/>
</dbReference>
<dbReference type="Proteomes" id="UP001162483">
    <property type="component" value="Unassembled WGS sequence"/>
</dbReference>
<evidence type="ECO:0000313" key="1">
    <source>
        <dbReference type="EMBL" id="CAI9542614.1"/>
    </source>
</evidence>
<accession>A0ABN9B2S5</accession>
<gene>
    <name evidence="1" type="ORF">SPARVUS_LOCUS2120164</name>
</gene>
<comment type="caution">
    <text evidence="1">The sequence shown here is derived from an EMBL/GenBank/DDBJ whole genome shotgun (WGS) entry which is preliminary data.</text>
</comment>
<name>A0ABN9B2S5_9NEOB</name>
<evidence type="ECO:0000313" key="2">
    <source>
        <dbReference type="Proteomes" id="UP001162483"/>
    </source>
</evidence>
<proteinExistence type="predicted"/>
<organism evidence="1 2">
    <name type="scientific">Staurois parvus</name>
    <dbReference type="NCBI Taxonomy" id="386267"/>
    <lineage>
        <taxon>Eukaryota</taxon>
        <taxon>Metazoa</taxon>
        <taxon>Chordata</taxon>
        <taxon>Craniata</taxon>
        <taxon>Vertebrata</taxon>
        <taxon>Euteleostomi</taxon>
        <taxon>Amphibia</taxon>
        <taxon>Batrachia</taxon>
        <taxon>Anura</taxon>
        <taxon>Neobatrachia</taxon>
        <taxon>Ranoidea</taxon>
        <taxon>Ranidae</taxon>
        <taxon>Staurois</taxon>
    </lineage>
</organism>